<dbReference type="InterPro" id="IPR007342">
    <property type="entry name" value="PsuG"/>
</dbReference>
<dbReference type="EnsemblMetazoa" id="GBRI025586-RA">
    <property type="protein sequence ID" value="GBRI025586-PA"/>
    <property type="gene ID" value="GBRI025586"/>
</dbReference>
<reference evidence="9" key="2">
    <citation type="submission" date="2020-05" db="UniProtKB">
        <authorList>
            <consortium name="EnsemblMetazoa"/>
        </authorList>
    </citation>
    <scope>IDENTIFICATION</scope>
    <source>
        <strain evidence="9">IAEA</strain>
    </source>
</reference>
<dbReference type="STRING" id="37001.A0A1A9WN01"/>
<evidence type="ECO:0000256" key="3">
    <source>
        <dbReference type="ARBA" id="ARBA00022777"/>
    </source>
</evidence>
<dbReference type="GO" id="GO:0016798">
    <property type="term" value="F:hydrolase activity, acting on glycosyl bonds"/>
    <property type="evidence" value="ECO:0007669"/>
    <property type="project" value="UniProtKB-KW"/>
</dbReference>
<dbReference type="InterPro" id="IPR022830">
    <property type="entry name" value="Indigdn_synthA-like"/>
</dbReference>
<keyword evidence="2" id="KW-0479">Metal-binding</keyword>
<dbReference type="Pfam" id="PF04227">
    <property type="entry name" value="Indigoidine_A"/>
    <property type="match status" value="1"/>
</dbReference>
<evidence type="ECO:0000256" key="4">
    <source>
        <dbReference type="ARBA" id="ARBA00022801"/>
    </source>
</evidence>
<reference evidence="10" key="1">
    <citation type="submission" date="2014-03" db="EMBL/GenBank/DDBJ databases">
        <authorList>
            <person name="Aksoy S."/>
            <person name="Warren W."/>
            <person name="Wilson R.K."/>
        </authorList>
    </citation>
    <scope>NUCLEOTIDE SEQUENCE [LARGE SCALE GENOMIC DNA]</scope>
    <source>
        <strain evidence="10">IAEA</strain>
    </source>
</reference>
<dbReference type="GO" id="GO:0005737">
    <property type="term" value="C:cytoplasm"/>
    <property type="evidence" value="ECO:0007669"/>
    <property type="project" value="TreeGrafter"/>
</dbReference>
<dbReference type="AlphaFoldDB" id="A0A1A9WN01"/>
<name>A0A1A9WN01_9MUSC</name>
<dbReference type="Gene3D" id="3.40.1190.20">
    <property type="match status" value="1"/>
</dbReference>
<keyword evidence="1" id="KW-0808">Transferase</keyword>
<keyword evidence="7" id="KW-0326">Glycosidase</keyword>
<dbReference type="SUPFAM" id="SSF110581">
    <property type="entry name" value="Indigoidine synthase A-like"/>
    <property type="match status" value="1"/>
</dbReference>
<dbReference type="PANTHER" id="PTHR42909">
    <property type="entry name" value="ZGC:136858"/>
    <property type="match status" value="1"/>
</dbReference>
<keyword evidence="5" id="KW-0464">Manganese</keyword>
<proteinExistence type="inferred from homology"/>
<evidence type="ECO:0000313" key="9">
    <source>
        <dbReference type="EnsemblMetazoa" id="GBRI025586-PA"/>
    </source>
</evidence>
<dbReference type="VEuPathDB" id="VectorBase:GBRI025586"/>
<keyword evidence="4" id="KW-0378">Hydrolase</keyword>
<dbReference type="Proteomes" id="UP000091820">
    <property type="component" value="Unassembled WGS sequence"/>
</dbReference>
<dbReference type="GO" id="GO:0004730">
    <property type="term" value="F:pseudouridylate synthase activity"/>
    <property type="evidence" value="ECO:0007669"/>
    <property type="project" value="InterPro"/>
</dbReference>
<dbReference type="InterPro" id="IPR011611">
    <property type="entry name" value="PfkB_dom"/>
</dbReference>
<dbReference type="InterPro" id="IPR002173">
    <property type="entry name" value="Carboh/pur_kinase_PfkB_CS"/>
</dbReference>
<organism evidence="9 10">
    <name type="scientific">Glossina brevipalpis</name>
    <dbReference type="NCBI Taxonomy" id="37001"/>
    <lineage>
        <taxon>Eukaryota</taxon>
        <taxon>Metazoa</taxon>
        <taxon>Ecdysozoa</taxon>
        <taxon>Arthropoda</taxon>
        <taxon>Hexapoda</taxon>
        <taxon>Insecta</taxon>
        <taxon>Pterygota</taxon>
        <taxon>Neoptera</taxon>
        <taxon>Endopterygota</taxon>
        <taxon>Diptera</taxon>
        <taxon>Brachycera</taxon>
        <taxon>Muscomorpha</taxon>
        <taxon>Hippoboscoidea</taxon>
        <taxon>Glossinidae</taxon>
        <taxon>Glossina</taxon>
    </lineage>
</organism>
<dbReference type="HAMAP" id="MF_01876">
    <property type="entry name" value="PsiMP_glycosidase"/>
    <property type="match status" value="1"/>
</dbReference>
<evidence type="ECO:0000256" key="5">
    <source>
        <dbReference type="ARBA" id="ARBA00023211"/>
    </source>
</evidence>
<evidence type="ECO:0000256" key="1">
    <source>
        <dbReference type="ARBA" id="ARBA00022679"/>
    </source>
</evidence>
<sequence length="707" mass="77219">MTSRLATNLFIQYSKIFASQINARCYSKLFDIHPKIQNAINKGEPIVALESTIISHGMPFPHNVNTALEVENVVSSTGAIPATIAIIDGSIKVGLNKDDLIKLSKADDTVIKCSRRDMAYVVAKRQTGGTTVAATIRAACMVGIKVFATGGIGGVHRNGHMTMDVSADLVELGRTPIAVVSSGVKSILDIPRTLEYLETQGVCVTTYGNAERRFPDFYTQDSGIKVPYNLRDAQEAATLINTLNKLQINSGILIGVPIPEQYAADKEQLRAAIEQAYKEAELKGVIGKDVTPFVLAAIARITEGNSLQANMALIKNNAFVAAQIACELSKIEKRPVLESVEKEESMRNDQGKPLIIGASMLDVSQTIIEDKPLALDGGTYHTKVTVSGGGVGRNIAEAILKLHGQANLISTVGNDHMGESLMRLIPKQLHDGILISQEESTAMCAILFDKGGDCKICMANMQIHGQITPEIITQNENKFKTTPLVIMDGNLSKESMESILQLSLKYKRPVFFEPTDKWKAVKPFNLDYNLTKQVRFISPNIFELETIVEAMCLEDVVGNTDKNLNILSYCKILTESINSHFDCIAVTLGCRGVILSLRADNFEVPLFDPGCSTYLVPKTNKHSIRLYEAPSVKNVINVSGAGDSWSSGFITGLLRGLSVQRSVALGFLAATKALQHDSAVPQKYFENPTEEQRLLQKSFETLHFQDI</sequence>
<keyword evidence="10" id="KW-1185">Reference proteome</keyword>
<dbReference type="InterPro" id="IPR029056">
    <property type="entry name" value="Ribokinase-like"/>
</dbReference>
<evidence type="ECO:0000256" key="6">
    <source>
        <dbReference type="ARBA" id="ARBA00023239"/>
    </source>
</evidence>
<dbReference type="PANTHER" id="PTHR42909:SF1">
    <property type="entry name" value="CARBOHYDRATE KINASE PFKB DOMAIN-CONTAINING PROTEIN"/>
    <property type="match status" value="1"/>
</dbReference>
<dbReference type="Gene3D" id="3.40.1790.10">
    <property type="entry name" value="Indigoidine synthase domain"/>
    <property type="match status" value="1"/>
</dbReference>
<dbReference type="GO" id="GO:0016301">
    <property type="term" value="F:kinase activity"/>
    <property type="evidence" value="ECO:0007669"/>
    <property type="project" value="UniProtKB-KW"/>
</dbReference>
<dbReference type="Pfam" id="PF00294">
    <property type="entry name" value="PfkB"/>
    <property type="match status" value="1"/>
</dbReference>
<dbReference type="CDD" id="cd01941">
    <property type="entry name" value="YeiC_kinase_like"/>
    <property type="match status" value="1"/>
</dbReference>
<dbReference type="PROSITE" id="PS00584">
    <property type="entry name" value="PFKB_KINASES_2"/>
    <property type="match status" value="1"/>
</dbReference>
<dbReference type="GO" id="GO:0046872">
    <property type="term" value="F:metal ion binding"/>
    <property type="evidence" value="ECO:0007669"/>
    <property type="project" value="UniProtKB-KW"/>
</dbReference>
<protein>
    <recommendedName>
        <fullName evidence="8">Carbohydrate kinase PfkB domain-containing protein</fullName>
    </recommendedName>
</protein>
<keyword evidence="3" id="KW-0418">Kinase</keyword>
<accession>A0A1A9WN01</accession>
<evidence type="ECO:0000256" key="2">
    <source>
        <dbReference type="ARBA" id="ARBA00022723"/>
    </source>
</evidence>
<evidence type="ECO:0000256" key="7">
    <source>
        <dbReference type="ARBA" id="ARBA00023295"/>
    </source>
</evidence>
<dbReference type="GO" id="GO:0006796">
    <property type="term" value="P:phosphate-containing compound metabolic process"/>
    <property type="evidence" value="ECO:0007669"/>
    <property type="project" value="UniProtKB-ARBA"/>
</dbReference>
<keyword evidence="6" id="KW-0456">Lyase</keyword>
<evidence type="ECO:0000259" key="8">
    <source>
        <dbReference type="Pfam" id="PF00294"/>
    </source>
</evidence>
<evidence type="ECO:0000313" key="10">
    <source>
        <dbReference type="Proteomes" id="UP000091820"/>
    </source>
</evidence>
<dbReference type="SUPFAM" id="SSF53613">
    <property type="entry name" value="Ribokinase-like"/>
    <property type="match status" value="1"/>
</dbReference>
<feature type="domain" description="Carbohydrate kinase PfkB" evidence="8">
    <location>
        <begin position="380"/>
        <end position="679"/>
    </location>
</feature>